<gene>
    <name evidence="1" type="ORF">SI7747_07010007</name>
</gene>
<dbReference type="Proteomes" id="UP001189122">
    <property type="component" value="Unassembled WGS sequence"/>
</dbReference>
<reference evidence="1 2" key="1">
    <citation type="submission" date="2019-12" db="EMBL/GenBank/DDBJ databases">
        <authorList>
            <person name="Scholz U."/>
            <person name="Mascher M."/>
            <person name="Fiebig A."/>
        </authorList>
    </citation>
    <scope>NUCLEOTIDE SEQUENCE</scope>
</reference>
<dbReference type="EMBL" id="LR743594">
    <property type="protein sequence ID" value="CAA2624124.1"/>
    <property type="molecule type" value="Genomic_DNA"/>
</dbReference>
<proteinExistence type="predicted"/>
<keyword evidence="2" id="KW-1185">Reference proteome</keyword>
<evidence type="ECO:0000313" key="2">
    <source>
        <dbReference type="Proteomes" id="UP001189122"/>
    </source>
</evidence>
<evidence type="ECO:0000313" key="1">
    <source>
        <dbReference type="EMBL" id="CAA2624124.1"/>
    </source>
</evidence>
<dbReference type="AlphaFoldDB" id="A0A7I8J0X4"/>
<accession>A0A7I8J0X4</accession>
<protein>
    <submittedName>
        <fullName evidence="1">Uncharacterized protein</fullName>
    </submittedName>
</protein>
<sequence>MPYRWTQSNIHDINEWLVSKKVSKLQFFFGLVNYYYKFVQGDS</sequence>
<name>A0A7I8J0X4_SPIIN</name>
<dbReference type="EMBL" id="CACRZD030000007">
    <property type="protein sequence ID" value="CAA6663622.1"/>
    <property type="molecule type" value="Genomic_DNA"/>
</dbReference>
<organism evidence="1">
    <name type="scientific">Spirodela intermedia</name>
    <name type="common">Intermediate duckweed</name>
    <dbReference type="NCBI Taxonomy" id="51605"/>
    <lineage>
        <taxon>Eukaryota</taxon>
        <taxon>Viridiplantae</taxon>
        <taxon>Streptophyta</taxon>
        <taxon>Embryophyta</taxon>
        <taxon>Tracheophyta</taxon>
        <taxon>Spermatophyta</taxon>
        <taxon>Magnoliopsida</taxon>
        <taxon>Liliopsida</taxon>
        <taxon>Araceae</taxon>
        <taxon>Lemnoideae</taxon>
        <taxon>Spirodela</taxon>
    </lineage>
</organism>